<dbReference type="Proteomes" id="UP001642520">
    <property type="component" value="Unassembled WGS sequence"/>
</dbReference>
<comment type="subcellular location">
    <subcellularLocation>
        <location evidence="2">Mitochondrion inner membrane</location>
        <topology evidence="2">Multi-pass membrane protein</topology>
    </subcellularLocation>
</comment>
<keyword evidence="11" id="KW-0472">Membrane</keyword>
<evidence type="ECO:0000256" key="3">
    <source>
        <dbReference type="ARBA" id="ARBA00008444"/>
    </source>
</evidence>
<evidence type="ECO:0000256" key="1">
    <source>
        <dbReference type="ARBA" id="ARBA00002959"/>
    </source>
</evidence>
<dbReference type="Pfam" id="PF02466">
    <property type="entry name" value="Tim17"/>
    <property type="match status" value="1"/>
</dbReference>
<gene>
    <name evidence="12" type="ORF">XYLVIOL_LOCUS10984</name>
</gene>
<evidence type="ECO:0000313" key="12">
    <source>
        <dbReference type="EMBL" id="CAL7952293.1"/>
    </source>
</evidence>
<keyword evidence="9" id="KW-0811">Translocation</keyword>
<comment type="caution">
    <text evidence="12">The sequence shown here is derived from an EMBL/GenBank/DDBJ whole genome shotgun (WGS) entry which is preliminary data.</text>
</comment>
<comment type="function">
    <text evidence="1">Essential component of the TIM23 complex, a complex that mediates the translocation of transit peptide-containing proteins across the mitochondrial inner membrane.</text>
</comment>
<evidence type="ECO:0000256" key="7">
    <source>
        <dbReference type="ARBA" id="ARBA00022927"/>
    </source>
</evidence>
<evidence type="ECO:0000256" key="6">
    <source>
        <dbReference type="ARBA" id="ARBA00022792"/>
    </source>
</evidence>
<comment type="similarity">
    <text evidence="3">Belongs to the Tim17/Tim22/Tim23 family.</text>
</comment>
<evidence type="ECO:0008006" key="14">
    <source>
        <dbReference type="Google" id="ProtNLM"/>
    </source>
</evidence>
<evidence type="ECO:0000256" key="9">
    <source>
        <dbReference type="ARBA" id="ARBA00023010"/>
    </source>
</evidence>
<evidence type="ECO:0000256" key="11">
    <source>
        <dbReference type="ARBA" id="ARBA00023136"/>
    </source>
</evidence>
<keyword evidence="4" id="KW-0813">Transport</keyword>
<evidence type="ECO:0000256" key="5">
    <source>
        <dbReference type="ARBA" id="ARBA00022692"/>
    </source>
</evidence>
<keyword evidence="8" id="KW-1133">Transmembrane helix</keyword>
<evidence type="ECO:0000256" key="2">
    <source>
        <dbReference type="ARBA" id="ARBA00004448"/>
    </source>
</evidence>
<protein>
    <recommendedName>
        <fullName evidence="14">Mitochondrial import inner membrane translocase subunit tim17</fullName>
    </recommendedName>
</protein>
<evidence type="ECO:0000313" key="13">
    <source>
        <dbReference type="Proteomes" id="UP001642520"/>
    </source>
</evidence>
<dbReference type="PANTHER" id="PTHR10485">
    <property type="entry name" value="MITOCHONDRIAL IMPORT INNER MEMBRANE TRANSLOCASE SUBUNIT TIM-17"/>
    <property type="match status" value="1"/>
</dbReference>
<evidence type="ECO:0000256" key="8">
    <source>
        <dbReference type="ARBA" id="ARBA00022989"/>
    </source>
</evidence>
<organism evidence="12 13">
    <name type="scientific">Xylocopa violacea</name>
    <name type="common">Violet carpenter bee</name>
    <name type="synonym">Apis violacea</name>
    <dbReference type="NCBI Taxonomy" id="135666"/>
    <lineage>
        <taxon>Eukaryota</taxon>
        <taxon>Metazoa</taxon>
        <taxon>Ecdysozoa</taxon>
        <taxon>Arthropoda</taxon>
        <taxon>Hexapoda</taxon>
        <taxon>Insecta</taxon>
        <taxon>Pterygota</taxon>
        <taxon>Neoptera</taxon>
        <taxon>Endopterygota</taxon>
        <taxon>Hymenoptera</taxon>
        <taxon>Apocrita</taxon>
        <taxon>Aculeata</taxon>
        <taxon>Apoidea</taxon>
        <taxon>Anthophila</taxon>
        <taxon>Apidae</taxon>
        <taxon>Xylocopa</taxon>
        <taxon>Xylocopa</taxon>
    </lineage>
</organism>
<keyword evidence="7" id="KW-0653">Protein transport</keyword>
<keyword evidence="13" id="KW-1185">Reference proteome</keyword>
<dbReference type="PANTHER" id="PTHR10485:SF0">
    <property type="entry name" value="AT05822P-RELATED"/>
    <property type="match status" value="1"/>
</dbReference>
<reference evidence="12 13" key="1">
    <citation type="submission" date="2024-08" db="EMBL/GenBank/DDBJ databases">
        <authorList>
            <person name="Will J Nash"/>
            <person name="Angela Man"/>
            <person name="Seanna McTaggart"/>
            <person name="Kendall Baker"/>
            <person name="Tom Barker"/>
            <person name="Leah Catchpole"/>
            <person name="Alex Durrant"/>
            <person name="Karim Gharbi"/>
            <person name="Naomi Irish"/>
            <person name="Gemy Kaithakottil"/>
            <person name="Debby Ku"/>
            <person name="Aaliyah Providence"/>
            <person name="Felix Shaw"/>
            <person name="David Swarbreck"/>
            <person name="Chris Watkins"/>
            <person name="Ann M. McCartney"/>
            <person name="Giulio Formenti"/>
            <person name="Alice Mouton"/>
            <person name="Noel Vella"/>
            <person name="Bjorn M von Reumont"/>
            <person name="Adriana Vella"/>
            <person name="Wilfried Haerty"/>
        </authorList>
    </citation>
    <scope>NUCLEOTIDE SEQUENCE [LARGE SCALE GENOMIC DNA]</scope>
</reference>
<evidence type="ECO:0000256" key="10">
    <source>
        <dbReference type="ARBA" id="ARBA00023128"/>
    </source>
</evidence>
<keyword evidence="5" id="KW-0812">Transmembrane</keyword>
<evidence type="ECO:0000256" key="4">
    <source>
        <dbReference type="ARBA" id="ARBA00022448"/>
    </source>
</evidence>
<dbReference type="EMBL" id="CAXAJV020001301">
    <property type="protein sequence ID" value="CAL7952293.1"/>
    <property type="molecule type" value="Genomic_DNA"/>
</dbReference>
<keyword evidence="10" id="KW-0496">Mitochondrion</keyword>
<proteinExistence type="inferred from homology"/>
<keyword evidence="6" id="KW-0999">Mitochondrion inner membrane</keyword>
<name>A0ABP1PKE4_XYLVO</name>
<sequence length="157" mass="16640">MEEYSREPCPWRIIDDCGGAFTMGAIGGAVFQGIRGFRHAPSGIKRRLMGSLMSVKQKAPMVAGNFAVWGGMFSTIDCSLTHIRKKEDPWNSIISGATTGGILAARNGLPAILGSALIGGTLLALIEGAGVILTRLSAEQFKPPMFTDDSGHFKQAS</sequence>
<accession>A0ABP1PKE4</accession>